<organism evidence="1 2">
    <name type="scientific">Imbroritus primus</name>
    <dbReference type="NCBI Taxonomy" id="3058603"/>
    <lineage>
        <taxon>Bacteria</taxon>
        <taxon>Pseudomonadati</taxon>
        <taxon>Pseudomonadota</taxon>
        <taxon>Betaproteobacteria</taxon>
        <taxon>Burkholderiales</taxon>
        <taxon>Burkholderiaceae</taxon>
        <taxon>Imbroritus</taxon>
    </lineage>
</organism>
<proteinExistence type="predicted"/>
<protein>
    <submittedName>
        <fullName evidence="1">Hemin uptake protein HemP</fullName>
    </submittedName>
</protein>
<reference evidence="1" key="1">
    <citation type="submission" date="2019-05" db="EMBL/GenBank/DDBJ databases">
        <title>Revised genome assembly of Burkholderiaceae (previously Ralstonia) sp. PBA.</title>
        <authorList>
            <person name="Gan H.M."/>
        </authorList>
    </citation>
    <scope>NUCLEOTIDE SEQUENCE</scope>
    <source>
        <strain evidence="1">PBA</strain>
    </source>
</reference>
<accession>A0ACD3SQF2</accession>
<keyword evidence="2" id="KW-1185">Reference proteome</keyword>
<sequence>MLAAALTSQSAEVSRQPAEISRRRLSLRHVRVAPARDMHREAALRTETILAPLMMPTRAAANEKKPATPLTTEKMFQGQGSLEILHNGEAYTLRITSKGKLILTK</sequence>
<dbReference type="EMBL" id="AKCV02000015">
    <property type="protein sequence ID" value="TMS58490.1"/>
    <property type="molecule type" value="Genomic_DNA"/>
</dbReference>
<evidence type="ECO:0000313" key="2">
    <source>
        <dbReference type="Proteomes" id="UP000004277"/>
    </source>
</evidence>
<dbReference type="Proteomes" id="UP000004277">
    <property type="component" value="Unassembled WGS sequence"/>
</dbReference>
<comment type="caution">
    <text evidence="1">The sequence shown here is derived from an EMBL/GenBank/DDBJ whole genome shotgun (WGS) entry which is preliminary data.</text>
</comment>
<gene>
    <name evidence="1" type="primary">hemP</name>
    <name evidence="1" type="ORF">MW7_007095</name>
</gene>
<evidence type="ECO:0000313" key="1">
    <source>
        <dbReference type="EMBL" id="TMS58490.1"/>
    </source>
</evidence>
<name>A0ACD3SQF2_9BURK</name>